<dbReference type="RefSeq" id="WP_338106875.1">
    <property type="nucleotide sequence ID" value="NZ_VUMY01000012.1"/>
</dbReference>
<keyword evidence="2" id="KW-0472">Membrane</keyword>
<dbReference type="InterPro" id="IPR001173">
    <property type="entry name" value="Glyco_trans_2-like"/>
</dbReference>
<dbReference type="AlphaFoldDB" id="A0A7K0K3Q6"/>
<dbReference type="CDD" id="cd00761">
    <property type="entry name" value="Glyco_tranf_GTA_type"/>
    <property type="match status" value="1"/>
</dbReference>
<accession>A0A7K0K3Q6</accession>
<evidence type="ECO:0000313" key="5">
    <source>
        <dbReference type="Proteomes" id="UP000442535"/>
    </source>
</evidence>
<name>A0A7K0K3Q6_9ACTO</name>
<feature type="transmembrane region" description="Helical" evidence="2">
    <location>
        <begin position="306"/>
        <end position="330"/>
    </location>
</feature>
<keyword evidence="5" id="KW-1185">Reference proteome</keyword>
<evidence type="ECO:0000259" key="3">
    <source>
        <dbReference type="Pfam" id="PF00535"/>
    </source>
</evidence>
<dbReference type="SUPFAM" id="SSF53448">
    <property type="entry name" value="Nucleotide-diphospho-sugar transferases"/>
    <property type="match status" value="1"/>
</dbReference>
<comment type="caution">
    <text evidence="4">The sequence shown here is derived from an EMBL/GenBank/DDBJ whole genome shotgun (WGS) entry which is preliminary data.</text>
</comment>
<protein>
    <submittedName>
        <fullName evidence="4">Glycosyltransferase family 2 protein</fullName>
    </submittedName>
</protein>
<dbReference type="InterPro" id="IPR029044">
    <property type="entry name" value="Nucleotide-diphossugar_trans"/>
</dbReference>
<dbReference type="Pfam" id="PF00535">
    <property type="entry name" value="Glycos_transf_2"/>
    <property type="match status" value="1"/>
</dbReference>
<evidence type="ECO:0000313" key="4">
    <source>
        <dbReference type="EMBL" id="MST50064.1"/>
    </source>
</evidence>
<dbReference type="GO" id="GO:0016740">
    <property type="term" value="F:transferase activity"/>
    <property type="evidence" value="ECO:0007669"/>
    <property type="project" value="UniProtKB-KW"/>
</dbReference>
<feature type="transmembrane region" description="Helical" evidence="2">
    <location>
        <begin position="277"/>
        <end position="294"/>
    </location>
</feature>
<organism evidence="4 5">
    <name type="scientific">Mobiluncus porci</name>
    <dbReference type="NCBI Taxonomy" id="2652278"/>
    <lineage>
        <taxon>Bacteria</taxon>
        <taxon>Bacillati</taxon>
        <taxon>Actinomycetota</taxon>
        <taxon>Actinomycetes</taxon>
        <taxon>Actinomycetales</taxon>
        <taxon>Actinomycetaceae</taxon>
        <taxon>Mobiluncus</taxon>
    </lineage>
</organism>
<proteinExistence type="inferred from homology"/>
<dbReference type="PANTHER" id="PTHR48090:SF7">
    <property type="entry name" value="RFBJ PROTEIN"/>
    <property type="match status" value="1"/>
</dbReference>
<dbReference type="Proteomes" id="UP000442535">
    <property type="component" value="Unassembled WGS sequence"/>
</dbReference>
<feature type="transmembrane region" description="Helical" evidence="2">
    <location>
        <begin position="254"/>
        <end position="272"/>
    </location>
</feature>
<sequence>MTDFDRLDVVMPAFNEGEHVSDAARHLREAGQRANLATRLIVVDDGSNAPSAQVLDRMAADGEIVLLRQANSGRFVARARGLAASETDYVLLLDARVNLDAKALVELRRRVAQGRGEVWNLHVRLANVSSLAAAFWSGLVKVWWRDYWRNPRPVTIDGENFDRFPKGTGAFFAPRSLLASAMDGFTSSFDNPKLVSDDTGLLRALAEDPGIHLDPAVGADYFGKEGVQKWIKQCFYRGTTFVDSYLGASGRGKLGTMFAGLSLGVIGGAYCLWRKPFATLGTVFLGSLSAGAVVKACGGNSREAQAVGLLAAPFGVVFGGGLLRGLAIAWRGKLREDRILGGEKTYRDGGDFDGIDQ</sequence>
<comment type="similarity">
    <text evidence="1">Belongs to the glycosyltransferase 2 family.</text>
</comment>
<gene>
    <name evidence="4" type="ORF">FYJ63_07430</name>
</gene>
<feature type="domain" description="Glycosyltransferase 2-like" evidence="3">
    <location>
        <begin position="9"/>
        <end position="95"/>
    </location>
</feature>
<dbReference type="InterPro" id="IPR050256">
    <property type="entry name" value="Glycosyltransferase_2"/>
</dbReference>
<evidence type="ECO:0000256" key="1">
    <source>
        <dbReference type="ARBA" id="ARBA00006739"/>
    </source>
</evidence>
<dbReference type="PANTHER" id="PTHR48090">
    <property type="entry name" value="UNDECAPRENYL-PHOSPHATE 4-DEOXY-4-FORMAMIDO-L-ARABINOSE TRANSFERASE-RELATED"/>
    <property type="match status" value="1"/>
</dbReference>
<evidence type="ECO:0000256" key="2">
    <source>
        <dbReference type="SAM" id="Phobius"/>
    </source>
</evidence>
<dbReference type="EMBL" id="VUMY01000012">
    <property type="protein sequence ID" value="MST50064.1"/>
    <property type="molecule type" value="Genomic_DNA"/>
</dbReference>
<reference evidence="4 5" key="1">
    <citation type="submission" date="2019-08" db="EMBL/GenBank/DDBJ databases">
        <title>In-depth cultivation of the pig gut microbiome towards novel bacterial diversity and tailored functional studies.</title>
        <authorList>
            <person name="Wylensek D."/>
            <person name="Hitch T.C.A."/>
            <person name="Clavel T."/>
        </authorList>
    </citation>
    <scope>NUCLEOTIDE SEQUENCE [LARGE SCALE GENOMIC DNA]</scope>
    <source>
        <strain evidence="4 5">RF-GAM-744-WT-7</strain>
    </source>
</reference>
<keyword evidence="4" id="KW-0808">Transferase</keyword>
<keyword evidence="2" id="KW-0812">Transmembrane</keyword>
<keyword evidence="2" id="KW-1133">Transmembrane helix</keyword>
<dbReference type="Gene3D" id="3.90.550.10">
    <property type="entry name" value="Spore Coat Polysaccharide Biosynthesis Protein SpsA, Chain A"/>
    <property type="match status" value="1"/>
</dbReference>